<feature type="coiled-coil region" evidence="1">
    <location>
        <begin position="332"/>
        <end position="359"/>
    </location>
</feature>
<name>A0A1R2CRK1_9CILI</name>
<feature type="coiled-coil region" evidence="1">
    <location>
        <begin position="384"/>
        <end position="418"/>
    </location>
</feature>
<keyword evidence="2" id="KW-0812">Transmembrane</keyword>
<gene>
    <name evidence="3" type="ORF">SteCoe_5788</name>
</gene>
<feature type="transmembrane region" description="Helical" evidence="2">
    <location>
        <begin position="527"/>
        <end position="545"/>
    </location>
</feature>
<dbReference type="Proteomes" id="UP000187209">
    <property type="component" value="Unassembled WGS sequence"/>
</dbReference>
<organism evidence="3 4">
    <name type="scientific">Stentor coeruleus</name>
    <dbReference type="NCBI Taxonomy" id="5963"/>
    <lineage>
        <taxon>Eukaryota</taxon>
        <taxon>Sar</taxon>
        <taxon>Alveolata</taxon>
        <taxon>Ciliophora</taxon>
        <taxon>Postciliodesmatophora</taxon>
        <taxon>Heterotrichea</taxon>
        <taxon>Heterotrichida</taxon>
        <taxon>Stentoridae</taxon>
        <taxon>Stentor</taxon>
    </lineage>
</organism>
<proteinExistence type="predicted"/>
<dbReference type="EMBL" id="MPUH01000077">
    <property type="protein sequence ID" value="OMJ91636.1"/>
    <property type="molecule type" value="Genomic_DNA"/>
</dbReference>
<dbReference type="AlphaFoldDB" id="A0A1R2CRK1"/>
<evidence type="ECO:0000256" key="2">
    <source>
        <dbReference type="SAM" id="Phobius"/>
    </source>
</evidence>
<reference evidence="3 4" key="1">
    <citation type="submission" date="2016-11" db="EMBL/GenBank/DDBJ databases">
        <title>The macronuclear genome of Stentor coeruleus: a giant cell with tiny introns.</title>
        <authorList>
            <person name="Slabodnick M."/>
            <person name="Ruby J.G."/>
            <person name="Reiff S.B."/>
            <person name="Swart E.C."/>
            <person name="Gosai S."/>
            <person name="Prabakaran S."/>
            <person name="Witkowska E."/>
            <person name="Larue G.E."/>
            <person name="Fisher S."/>
            <person name="Freeman R.M."/>
            <person name="Gunawardena J."/>
            <person name="Chu W."/>
            <person name="Stover N.A."/>
            <person name="Gregory B.D."/>
            <person name="Nowacki M."/>
            <person name="Derisi J."/>
            <person name="Roy S.W."/>
            <person name="Marshall W.F."/>
            <person name="Sood P."/>
        </authorList>
    </citation>
    <scope>NUCLEOTIDE SEQUENCE [LARGE SCALE GENOMIC DNA]</scope>
    <source>
        <strain evidence="3">WM001</strain>
    </source>
</reference>
<comment type="caution">
    <text evidence="3">The sequence shown here is derived from an EMBL/GenBank/DDBJ whole genome shotgun (WGS) entry which is preliminary data.</text>
</comment>
<accession>A0A1R2CRK1</accession>
<keyword evidence="2" id="KW-1133">Transmembrane helix</keyword>
<keyword evidence="4" id="KW-1185">Reference proteome</keyword>
<sequence>MAQKDYSLYVLTLEIKPCIFPLPLIEFLDQLISEENLYKNHIKNVQKTSDKENPISNLSSALVIRYDIINNIHCLATKIEKALKILTKIVTEKKSYIIKCKKNIILAKIGEEIIKKILKTSLLKHFKKFVSQINFIKIQKLTYIVTNLSIALSKVVNRRQELYKKYAKIIISAKINDTILRRILMKNYMKKFITAIADIFLIKHFYKTFIEIAEIKAENDFLDEILRKVIKSTKKANFNQNKMINEDIVAHIQELSEKNNTKKVNKNLIRKISKDYNTLLVSNHKNSQELLEIQSKKIKLQQAYNEIIKKIEKTHHEKLKLESETKEKTFLLDACNKTKQDLENQSEKLSESILSIRSDLGTQKNNELKLITANEEYKKQKLHNIFLTEKLVNTEKNYKELQLNNQNLKLTINSLKHQRENNMRIIAQRRKKVKKNEENKNIDKNSEAEILTEPSKYINSIRNHSPCVNISTKPLGPINLPLSLSPIRNRSPVVTSRQSFIMKKNSGLSDNKLSTCNNAYNQNQVTAYSWSLVLLLVLFIILLIVY</sequence>
<evidence type="ECO:0000313" key="3">
    <source>
        <dbReference type="EMBL" id="OMJ91636.1"/>
    </source>
</evidence>
<evidence type="ECO:0000313" key="4">
    <source>
        <dbReference type="Proteomes" id="UP000187209"/>
    </source>
</evidence>
<keyword evidence="2" id="KW-0472">Membrane</keyword>
<keyword evidence="1" id="KW-0175">Coiled coil</keyword>
<protein>
    <submittedName>
        <fullName evidence="3">Uncharacterized protein</fullName>
    </submittedName>
</protein>
<evidence type="ECO:0000256" key="1">
    <source>
        <dbReference type="SAM" id="Coils"/>
    </source>
</evidence>